<gene>
    <name evidence="1" type="ORF">NUW54_g9749</name>
</gene>
<comment type="caution">
    <text evidence="1">The sequence shown here is derived from an EMBL/GenBank/DDBJ whole genome shotgun (WGS) entry which is preliminary data.</text>
</comment>
<name>A0ACC1P3S0_9APHY</name>
<proteinExistence type="predicted"/>
<dbReference type="EMBL" id="JANSHE010003342">
    <property type="protein sequence ID" value="KAJ2986486.1"/>
    <property type="molecule type" value="Genomic_DNA"/>
</dbReference>
<reference evidence="1" key="1">
    <citation type="submission" date="2022-08" db="EMBL/GenBank/DDBJ databases">
        <title>Genome Sequence of Pycnoporus sanguineus.</title>
        <authorList>
            <person name="Buettner E."/>
        </authorList>
    </citation>
    <scope>NUCLEOTIDE SEQUENCE</scope>
    <source>
        <strain evidence="1">CG-C14</strain>
    </source>
</reference>
<dbReference type="Proteomes" id="UP001144978">
    <property type="component" value="Unassembled WGS sequence"/>
</dbReference>
<organism evidence="1 2">
    <name type="scientific">Trametes sanguinea</name>
    <dbReference type="NCBI Taxonomy" id="158606"/>
    <lineage>
        <taxon>Eukaryota</taxon>
        <taxon>Fungi</taxon>
        <taxon>Dikarya</taxon>
        <taxon>Basidiomycota</taxon>
        <taxon>Agaricomycotina</taxon>
        <taxon>Agaricomycetes</taxon>
        <taxon>Polyporales</taxon>
        <taxon>Polyporaceae</taxon>
        <taxon>Trametes</taxon>
    </lineage>
</organism>
<keyword evidence="2" id="KW-1185">Reference proteome</keyword>
<sequence>MYASWTFRLTYERRRHLTRLIPSSATPAATLRTMSTNSPAYGGWEIFASAFGVSAVLVGVLYNAIVSQLPSRRLKGLCEALGETQSFLDCCIEEGVLQECHIQTFQRYLTMWVPLSRPMAP</sequence>
<protein>
    <submittedName>
        <fullName evidence="1">Uncharacterized protein</fullName>
    </submittedName>
</protein>
<evidence type="ECO:0000313" key="1">
    <source>
        <dbReference type="EMBL" id="KAJ2986486.1"/>
    </source>
</evidence>
<evidence type="ECO:0000313" key="2">
    <source>
        <dbReference type="Proteomes" id="UP001144978"/>
    </source>
</evidence>
<accession>A0ACC1P3S0</accession>